<evidence type="ECO:0000313" key="3">
    <source>
        <dbReference type="Proteomes" id="UP000267821"/>
    </source>
</evidence>
<name>A0A3N4LXT2_9PEZI</name>
<dbReference type="Proteomes" id="UP000267821">
    <property type="component" value="Unassembled WGS sequence"/>
</dbReference>
<accession>A0A3N4LXT2</accession>
<dbReference type="AlphaFoldDB" id="A0A3N4LXT2"/>
<evidence type="ECO:0000313" key="2">
    <source>
        <dbReference type="EMBL" id="RPB27677.1"/>
    </source>
</evidence>
<feature type="compositionally biased region" description="Polar residues" evidence="1">
    <location>
        <begin position="606"/>
        <end position="625"/>
    </location>
</feature>
<dbReference type="EMBL" id="ML121531">
    <property type="protein sequence ID" value="RPB27677.1"/>
    <property type="molecule type" value="Genomic_DNA"/>
</dbReference>
<feature type="compositionally biased region" description="Acidic residues" evidence="1">
    <location>
        <begin position="641"/>
        <end position="695"/>
    </location>
</feature>
<keyword evidence="3" id="KW-1185">Reference proteome</keyword>
<feature type="compositionally biased region" description="Polar residues" evidence="1">
    <location>
        <begin position="709"/>
        <end position="731"/>
    </location>
</feature>
<feature type="region of interest" description="Disordered" evidence="1">
    <location>
        <begin position="573"/>
        <end position="732"/>
    </location>
</feature>
<organism evidence="2 3">
    <name type="scientific">Terfezia boudieri ATCC MYA-4762</name>
    <dbReference type="NCBI Taxonomy" id="1051890"/>
    <lineage>
        <taxon>Eukaryota</taxon>
        <taxon>Fungi</taxon>
        <taxon>Dikarya</taxon>
        <taxon>Ascomycota</taxon>
        <taxon>Pezizomycotina</taxon>
        <taxon>Pezizomycetes</taxon>
        <taxon>Pezizales</taxon>
        <taxon>Pezizaceae</taxon>
        <taxon>Terfezia</taxon>
    </lineage>
</organism>
<dbReference type="OrthoDB" id="3903581at2759"/>
<sequence length="813" mass="88162">MTEGSSHLHPALPAPAALFPAPELDLSSPILALAAQIPSVQNLDDHATLMSINNNQQPLSHFPLSNELYPNLSKFEVLLTIYTPILECLSNHLNTFDKLQLTHVSPHLRRLCHSYPSFWAHPDFHLVVREGGGYDTYGIGKVYNLDSLLSILPFEGRLVSLNVDWTAITGHYLFKLVDRCAATLQHLSVRGCRKVSIKHHIVPHFVHQHLIEPYTISSSPELAGTGSGGWETRRERPNRALKSLHAWKARGVRRKPFLIDRKEADGDEPTRYLTTLAAALGIFVDVGLCSTPKLRCPRRREITRRIREKYCVPFDRRWRETNTAVTELVPSLLKRGLGRDVNCDNCGDPVGERCEACAVAMHCSNCAKTLCHACSWNLPFSSGNISSGSSTSSGDGAPGGLHPNIDIDGDADPTAAGLIPAMRPCCLDTLPYNLLISSRSGDVYCEECFEGLTWGHCDACRRRMCKKHEWERRKICGGGCGKSFCFPLIGGGVGAGANAGPMGAGVVGCDMGGVRQCVGCTTFVCRECRKNGCLCQLCTISFYCRGCWGSKPFSCDGDLKRKAVAQLAQYAERNSNQSDENIPLLGSASSNVSPQSSSFNSGPSHTGETNPGEPNTQALQTSISTLWIGPSAGGNGQQSAENDEEDEEAEAEEEDALEEDDEEDDELDEEENEDEEAEEEDRDEVEDEPEEDDVDVIPGQGGVQLGSEGYQQRLTGAEQDQAQSANTTHNGHIQDIAEQVSLLVLDDDEEEDLLVNSGPSGPIATGLHSPVATTPLTPSYSGPAGSGAGTPTEDLLDPIGSNGEWLSIRPSLL</sequence>
<protein>
    <submittedName>
        <fullName evidence="2">Uncharacterized protein</fullName>
    </submittedName>
</protein>
<reference evidence="2 3" key="1">
    <citation type="journal article" date="2018" name="Nat. Ecol. Evol.">
        <title>Pezizomycetes genomes reveal the molecular basis of ectomycorrhizal truffle lifestyle.</title>
        <authorList>
            <person name="Murat C."/>
            <person name="Payen T."/>
            <person name="Noel B."/>
            <person name="Kuo A."/>
            <person name="Morin E."/>
            <person name="Chen J."/>
            <person name="Kohler A."/>
            <person name="Krizsan K."/>
            <person name="Balestrini R."/>
            <person name="Da Silva C."/>
            <person name="Montanini B."/>
            <person name="Hainaut M."/>
            <person name="Levati E."/>
            <person name="Barry K.W."/>
            <person name="Belfiori B."/>
            <person name="Cichocki N."/>
            <person name="Clum A."/>
            <person name="Dockter R.B."/>
            <person name="Fauchery L."/>
            <person name="Guy J."/>
            <person name="Iotti M."/>
            <person name="Le Tacon F."/>
            <person name="Lindquist E.A."/>
            <person name="Lipzen A."/>
            <person name="Malagnac F."/>
            <person name="Mello A."/>
            <person name="Molinier V."/>
            <person name="Miyauchi S."/>
            <person name="Poulain J."/>
            <person name="Riccioni C."/>
            <person name="Rubini A."/>
            <person name="Sitrit Y."/>
            <person name="Splivallo R."/>
            <person name="Traeger S."/>
            <person name="Wang M."/>
            <person name="Zifcakova L."/>
            <person name="Wipf D."/>
            <person name="Zambonelli A."/>
            <person name="Paolocci F."/>
            <person name="Nowrousian M."/>
            <person name="Ottonello S."/>
            <person name="Baldrian P."/>
            <person name="Spatafora J.W."/>
            <person name="Henrissat B."/>
            <person name="Nagy L.G."/>
            <person name="Aury J.M."/>
            <person name="Wincker P."/>
            <person name="Grigoriev I.V."/>
            <person name="Bonfante P."/>
            <person name="Martin F.M."/>
        </authorList>
    </citation>
    <scope>NUCLEOTIDE SEQUENCE [LARGE SCALE GENOMIC DNA]</scope>
    <source>
        <strain evidence="2 3">ATCC MYA-4762</strain>
    </source>
</reference>
<feature type="compositionally biased region" description="Low complexity" evidence="1">
    <location>
        <begin position="586"/>
        <end position="604"/>
    </location>
</feature>
<feature type="region of interest" description="Disordered" evidence="1">
    <location>
        <begin position="752"/>
        <end position="803"/>
    </location>
</feature>
<dbReference type="STRING" id="1051890.A0A3N4LXT2"/>
<evidence type="ECO:0000256" key="1">
    <source>
        <dbReference type="SAM" id="MobiDB-lite"/>
    </source>
</evidence>
<proteinExistence type="predicted"/>
<dbReference type="InParanoid" id="A0A3N4LXT2"/>
<gene>
    <name evidence="2" type="ORF">L211DRAFT_834533</name>
</gene>